<comment type="caution">
    <text evidence="2">The sequence shown here is derived from an EMBL/GenBank/DDBJ whole genome shotgun (WGS) entry which is preliminary data.</text>
</comment>
<dbReference type="PANTHER" id="PTHR43433:SF5">
    <property type="entry name" value="AB HYDROLASE-1 DOMAIN-CONTAINING PROTEIN"/>
    <property type="match status" value="1"/>
</dbReference>
<dbReference type="Proteomes" id="UP001499882">
    <property type="component" value="Unassembled WGS sequence"/>
</dbReference>
<evidence type="ECO:0000313" key="3">
    <source>
        <dbReference type="Proteomes" id="UP001499882"/>
    </source>
</evidence>
<dbReference type="PANTHER" id="PTHR43433">
    <property type="entry name" value="HYDROLASE, ALPHA/BETA FOLD FAMILY PROTEIN"/>
    <property type="match status" value="1"/>
</dbReference>
<dbReference type="InterPro" id="IPR022742">
    <property type="entry name" value="Hydrolase_4"/>
</dbReference>
<gene>
    <name evidence="2" type="ORF">GCM10023350_34250</name>
</gene>
<keyword evidence="3" id="KW-1185">Reference proteome</keyword>
<dbReference type="InterPro" id="IPR029058">
    <property type="entry name" value="AB_hydrolase_fold"/>
</dbReference>
<dbReference type="InterPro" id="IPR050471">
    <property type="entry name" value="AB_hydrolase"/>
</dbReference>
<dbReference type="Gene3D" id="3.40.50.1820">
    <property type="entry name" value="alpha/beta hydrolase"/>
    <property type="match status" value="1"/>
</dbReference>
<dbReference type="EMBL" id="BAABKN010000023">
    <property type="protein sequence ID" value="GAA4746687.1"/>
    <property type="molecule type" value="Genomic_DNA"/>
</dbReference>
<reference evidence="3" key="1">
    <citation type="journal article" date="2019" name="Int. J. Syst. Evol. Microbiol.">
        <title>The Global Catalogue of Microorganisms (GCM) 10K type strain sequencing project: providing services to taxonomists for standard genome sequencing and annotation.</title>
        <authorList>
            <consortium name="The Broad Institute Genomics Platform"/>
            <consortium name="The Broad Institute Genome Sequencing Center for Infectious Disease"/>
            <person name="Wu L."/>
            <person name="Ma J."/>
        </authorList>
    </citation>
    <scope>NUCLEOTIDE SEQUENCE [LARGE SCALE GENOMIC DNA]</scope>
    <source>
        <strain evidence="3">JCM 18532</strain>
    </source>
</reference>
<dbReference type="RefSeq" id="WP_345528106.1">
    <property type="nucleotide sequence ID" value="NZ_BAABKN010000023.1"/>
</dbReference>
<evidence type="ECO:0000313" key="2">
    <source>
        <dbReference type="EMBL" id="GAA4746687.1"/>
    </source>
</evidence>
<sequence length="88" mass="9529">MACGHRAAYECIAAFSATDFRPDLAKVDIPTLVIHGDDDQVVPFEVGGQRSAELIAGAELKIYAGAPHGITQTHHQQLTDDLLVFINR</sequence>
<evidence type="ECO:0000259" key="1">
    <source>
        <dbReference type="Pfam" id="PF12146"/>
    </source>
</evidence>
<organism evidence="2 3">
    <name type="scientific">Nocardioides endophyticus</name>
    <dbReference type="NCBI Taxonomy" id="1353775"/>
    <lineage>
        <taxon>Bacteria</taxon>
        <taxon>Bacillati</taxon>
        <taxon>Actinomycetota</taxon>
        <taxon>Actinomycetes</taxon>
        <taxon>Propionibacteriales</taxon>
        <taxon>Nocardioidaceae</taxon>
        <taxon>Nocardioides</taxon>
    </lineage>
</organism>
<dbReference type="SUPFAM" id="SSF53474">
    <property type="entry name" value="alpha/beta-Hydrolases"/>
    <property type="match status" value="1"/>
</dbReference>
<name>A0ABP8Z5P9_9ACTN</name>
<protein>
    <recommendedName>
        <fullName evidence="1">Serine aminopeptidase S33 domain-containing protein</fullName>
    </recommendedName>
</protein>
<accession>A0ABP8Z5P9</accession>
<dbReference type="Pfam" id="PF12146">
    <property type="entry name" value="Hydrolase_4"/>
    <property type="match status" value="1"/>
</dbReference>
<feature type="domain" description="Serine aminopeptidase S33" evidence="1">
    <location>
        <begin position="7"/>
        <end position="71"/>
    </location>
</feature>
<proteinExistence type="predicted"/>